<evidence type="ECO:0000259" key="2">
    <source>
        <dbReference type="PROSITE" id="PS50263"/>
    </source>
</evidence>
<gene>
    <name evidence="3" type="ORF">AWH69_08300</name>
</gene>
<feature type="domain" description="CN hydrolase" evidence="2">
    <location>
        <begin position="24"/>
        <end position="292"/>
    </location>
</feature>
<dbReference type="PROSITE" id="PS50263">
    <property type="entry name" value="CN_HYDROLASE"/>
    <property type="match status" value="1"/>
</dbReference>
<protein>
    <submittedName>
        <fullName evidence="3">Hydrolase</fullName>
    </submittedName>
</protein>
<name>A0A176QDZ8_9MICO</name>
<dbReference type="EMBL" id="LQZG01000002">
    <property type="protein sequence ID" value="OAB87999.1"/>
    <property type="molecule type" value="Genomic_DNA"/>
</dbReference>
<dbReference type="Pfam" id="PF00795">
    <property type="entry name" value="CN_hydrolase"/>
    <property type="match status" value="1"/>
</dbReference>
<evidence type="ECO:0000313" key="3">
    <source>
        <dbReference type="EMBL" id="OAB87999.1"/>
    </source>
</evidence>
<dbReference type="GO" id="GO:0050126">
    <property type="term" value="F:N-carbamoylputrescine amidase activity"/>
    <property type="evidence" value="ECO:0007669"/>
    <property type="project" value="TreeGrafter"/>
</dbReference>
<dbReference type="STRING" id="262209.AWH69_08300"/>
<keyword evidence="4" id="KW-1185">Reference proteome</keyword>
<dbReference type="InterPro" id="IPR036526">
    <property type="entry name" value="C-N_Hydrolase_sf"/>
</dbReference>
<comment type="caution">
    <text evidence="3">The sequence shown here is derived from an EMBL/GenBank/DDBJ whole genome shotgun (WGS) entry which is preliminary data.</text>
</comment>
<reference evidence="3 4" key="1">
    <citation type="submission" date="2016-01" db="EMBL/GenBank/DDBJ databases">
        <title>Janibacter melonis strain CD11_4 genome sequencing and assembly.</title>
        <authorList>
            <person name="Nair G.R."/>
            <person name="Kaur G."/>
            <person name="Chander A.M."/>
            <person name="Mayilraj S."/>
        </authorList>
    </citation>
    <scope>NUCLEOTIDE SEQUENCE [LARGE SCALE GENOMIC DNA]</scope>
    <source>
        <strain evidence="3 4">CD11-4</strain>
    </source>
</reference>
<accession>A0A176QDZ8</accession>
<dbReference type="InterPro" id="IPR003010">
    <property type="entry name" value="C-N_Hydrolase"/>
</dbReference>
<dbReference type="PANTHER" id="PTHR43674">
    <property type="entry name" value="NITRILASE C965.09-RELATED"/>
    <property type="match status" value="1"/>
</dbReference>
<organism evidence="3 4">
    <name type="scientific">Janibacter melonis</name>
    <dbReference type="NCBI Taxonomy" id="262209"/>
    <lineage>
        <taxon>Bacteria</taxon>
        <taxon>Bacillati</taxon>
        <taxon>Actinomycetota</taxon>
        <taxon>Actinomycetes</taxon>
        <taxon>Micrococcales</taxon>
        <taxon>Intrasporangiaceae</taxon>
        <taxon>Janibacter</taxon>
    </lineage>
</organism>
<evidence type="ECO:0000313" key="4">
    <source>
        <dbReference type="Proteomes" id="UP000076976"/>
    </source>
</evidence>
<proteinExistence type="predicted"/>
<evidence type="ECO:0000256" key="1">
    <source>
        <dbReference type="ARBA" id="ARBA00022801"/>
    </source>
</evidence>
<dbReference type="Proteomes" id="UP000076976">
    <property type="component" value="Unassembled WGS sequence"/>
</dbReference>
<dbReference type="RefSeq" id="WP_068273931.1">
    <property type="nucleotide sequence ID" value="NZ_LQZG01000002.1"/>
</dbReference>
<dbReference type="GO" id="GO:0033388">
    <property type="term" value="P:putrescine biosynthetic process from arginine"/>
    <property type="evidence" value="ECO:0007669"/>
    <property type="project" value="TreeGrafter"/>
</dbReference>
<dbReference type="SUPFAM" id="SSF56317">
    <property type="entry name" value="Carbon-nitrogen hydrolase"/>
    <property type="match status" value="1"/>
</dbReference>
<keyword evidence="1 3" id="KW-0378">Hydrolase</keyword>
<dbReference type="InterPro" id="IPR050345">
    <property type="entry name" value="Aliph_Amidase/BUP"/>
</dbReference>
<dbReference type="PANTHER" id="PTHR43674:SF2">
    <property type="entry name" value="BETA-UREIDOPROPIONASE"/>
    <property type="match status" value="1"/>
</dbReference>
<dbReference type="AlphaFoldDB" id="A0A176QDZ8"/>
<dbReference type="Gene3D" id="3.60.110.10">
    <property type="entry name" value="Carbon-nitrogen hydrolase"/>
    <property type="match status" value="1"/>
</dbReference>
<sequence>MHLITADAVPTSLARVEEPTQPPLRVALVQHRWREDAGELARVLDEAIGQAAQAGAEIVFLPEITLLRYPADVLPAEAPGPGAESLQDGPTVTLAREAAARHGVFVHASLYERAEHADGAEEGSPVDGLGYNSAVVVSPDGEVVARTRKTHIPVTAGYYEDKYFRAGPAEDAYPVHEVETSVPLRLGLPTCWDEWFPEVARAYSLGGAQVLCYPTAIGSEPDHPDFDTQPLWQQVIVGNGIANGLFMIVPNRTGDEGVNDFYGSSFISDPYGRVLVQAPRDEEAVLVADLDLAQREDWLALFPFLATRRPDTYGVLTEPIRDEHRRELDGPTTSTDVSL</sequence>